<gene>
    <name evidence="1" type="ordered locus">Os04g0271000</name>
    <name evidence="1" type="ORF">OSNPB_040271000</name>
</gene>
<reference evidence="1 2" key="3">
    <citation type="journal article" date="2013" name="Rice">
        <title>Improvement of the Oryza sativa Nipponbare reference genome using next generation sequence and optical map data.</title>
        <authorList>
            <person name="Kawahara Y."/>
            <person name="de la Bastide M."/>
            <person name="Hamilton J.P."/>
            <person name="Kanamori H."/>
            <person name="McCombie W.R."/>
            <person name="Ouyang S."/>
            <person name="Schwartz D.C."/>
            <person name="Tanaka T."/>
            <person name="Wu J."/>
            <person name="Zhou S."/>
            <person name="Childs K.L."/>
            <person name="Davidson R.M."/>
            <person name="Lin H."/>
            <person name="Quesada-Ocampo L."/>
            <person name="Vaillancourt B."/>
            <person name="Sakai H."/>
            <person name="Lee S.S."/>
            <person name="Kim J."/>
            <person name="Numa H."/>
            <person name="Itoh T."/>
            <person name="Buell C.R."/>
            <person name="Matsumoto T."/>
        </authorList>
    </citation>
    <scope>NUCLEOTIDE SEQUENCE [LARGE SCALE GENOMIC DNA]</scope>
    <source>
        <strain evidence="2">cv. Nipponbare</strain>
    </source>
</reference>
<dbReference type="Gene3D" id="3.40.50.1220">
    <property type="entry name" value="TPP-binding domain"/>
    <property type="match status" value="1"/>
</dbReference>
<dbReference type="Proteomes" id="UP000059680">
    <property type="component" value="Chromosome 4"/>
</dbReference>
<accession>A0A0P0W7Z5</accession>
<evidence type="ECO:0000313" key="1">
    <source>
        <dbReference type="EMBL" id="BAS88328.1"/>
    </source>
</evidence>
<feature type="non-terminal residue" evidence="1">
    <location>
        <position position="73"/>
    </location>
</feature>
<evidence type="ECO:0000313" key="2">
    <source>
        <dbReference type="Proteomes" id="UP000059680"/>
    </source>
</evidence>
<organism evidence="1 2">
    <name type="scientific">Oryza sativa subsp. japonica</name>
    <name type="common">Rice</name>
    <dbReference type="NCBI Taxonomy" id="39947"/>
    <lineage>
        <taxon>Eukaryota</taxon>
        <taxon>Viridiplantae</taxon>
        <taxon>Streptophyta</taxon>
        <taxon>Embryophyta</taxon>
        <taxon>Tracheophyta</taxon>
        <taxon>Spermatophyta</taxon>
        <taxon>Magnoliopsida</taxon>
        <taxon>Liliopsida</taxon>
        <taxon>Poales</taxon>
        <taxon>Poaceae</taxon>
        <taxon>BOP clade</taxon>
        <taxon>Oryzoideae</taxon>
        <taxon>Oryzeae</taxon>
        <taxon>Oryzinae</taxon>
        <taxon>Oryza</taxon>
        <taxon>Oryza sativa</taxon>
    </lineage>
</organism>
<dbReference type="Gramene" id="Os04t0271000-02">
    <property type="protein sequence ID" value="Os04t0271000-02"/>
    <property type="gene ID" value="Os04g0271000"/>
</dbReference>
<dbReference type="ExpressionAtlas" id="A0A0P0W7Z5">
    <property type="expression patterns" value="baseline and differential"/>
</dbReference>
<dbReference type="InterPro" id="IPR029035">
    <property type="entry name" value="DHS-like_NAD/FAD-binding_dom"/>
</dbReference>
<sequence>PDSGLRKPGLQITPACNMPLLSLKNGGRVAIVNLQATPKDKKASLVIHGLVDKVGHCWGYVYDESAYPSIYSY</sequence>
<proteinExistence type="predicted"/>
<dbReference type="EMBL" id="AP014960">
    <property type="protein sequence ID" value="BAS88328.1"/>
    <property type="molecule type" value="Genomic_DNA"/>
</dbReference>
<protein>
    <submittedName>
        <fullName evidence="1">Os04g0271000 protein</fullName>
    </submittedName>
</protein>
<reference evidence="2" key="1">
    <citation type="journal article" date="2005" name="Nature">
        <title>The map-based sequence of the rice genome.</title>
        <authorList>
            <consortium name="International rice genome sequencing project (IRGSP)"/>
            <person name="Matsumoto T."/>
            <person name="Wu J."/>
            <person name="Kanamori H."/>
            <person name="Katayose Y."/>
            <person name="Fujisawa M."/>
            <person name="Namiki N."/>
            <person name="Mizuno H."/>
            <person name="Yamamoto K."/>
            <person name="Antonio B.A."/>
            <person name="Baba T."/>
            <person name="Sakata K."/>
            <person name="Nagamura Y."/>
            <person name="Aoki H."/>
            <person name="Arikawa K."/>
            <person name="Arita K."/>
            <person name="Bito T."/>
            <person name="Chiden Y."/>
            <person name="Fujitsuka N."/>
            <person name="Fukunaka R."/>
            <person name="Hamada M."/>
            <person name="Harada C."/>
            <person name="Hayashi A."/>
            <person name="Hijishita S."/>
            <person name="Honda M."/>
            <person name="Hosokawa S."/>
            <person name="Ichikawa Y."/>
            <person name="Idonuma A."/>
            <person name="Iijima M."/>
            <person name="Ikeda M."/>
            <person name="Ikeno M."/>
            <person name="Ito K."/>
            <person name="Ito S."/>
            <person name="Ito T."/>
            <person name="Ito Y."/>
            <person name="Ito Y."/>
            <person name="Iwabuchi A."/>
            <person name="Kamiya K."/>
            <person name="Karasawa W."/>
            <person name="Kurita K."/>
            <person name="Katagiri S."/>
            <person name="Kikuta A."/>
            <person name="Kobayashi H."/>
            <person name="Kobayashi N."/>
            <person name="Machita K."/>
            <person name="Maehara T."/>
            <person name="Masukawa M."/>
            <person name="Mizubayashi T."/>
            <person name="Mukai Y."/>
            <person name="Nagasaki H."/>
            <person name="Nagata Y."/>
            <person name="Naito S."/>
            <person name="Nakashima M."/>
            <person name="Nakama Y."/>
            <person name="Nakamichi Y."/>
            <person name="Nakamura M."/>
            <person name="Meguro A."/>
            <person name="Negishi M."/>
            <person name="Ohta I."/>
            <person name="Ohta T."/>
            <person name="Okamoto M."/>
            <person name="Ono N."/>
            <person name="Saji S."/>
            <person name="Sakaguchi M."/>
            <person name="Sakai K."/>
            <person name="Shibata M."/>
            <person name="Shimokawa T."/>
            <person name="Song J."/>
            <person name="Takazaki Y."/>
            <person name="Terasawa K."/>
            <person name="Tsugane M."/>
            <person name="Tsuji K."/>
            <person name="Ueda S."/>
            <person name="Waki K."/>
            <person name="Yamagata H."/>
            <person name="Yamamoto M."/>
            <person name="Yamamoto S."/>
            <person name="Yamane H."/>
            <person name="Yoshiki S."/>
            <person name="Yoshihara R."/>
            <person name="Yukawa K."/>
            <person name="Zhong H."/>
            <person name="Yano M."/>
            <person name="Yuan Q."/>
            <person name="Ouyang S."/>
            <person name="Liu J."/>
            <person name="Jones K.M."/>
            <person name="Gansberger K."/>
            <person name="Moffat K."/>
            <person name="Hill J."/>
            <person name="Bera J."/>
            <person name="Fadrosh D."/>
            <person name="Jin S."/>
            <person name="Johri S."/>
            <person name="Kim M."/>
            <person name="Overton L."/>
            <person name="Reardon M."/>
            <person name="Tsitrin T."/>
            <person name="Vuong H."/>
            <person name="Weaver B."/>
            <person name="Ciecko A."/>
            <person name="Tallon L."/>
            <person name="Jackson J."/>
            <person name="Pai G."/>
            <person name="Aken S.V."/>
            <person name="Utterback T."/>
            <person name="Reidmuller S."/>
            <person name="Feldblyum T."/>
            <person name="Hsiao J."/>
            <person name="Zismann V."/>
            <person name="Iobst S."/>
            <person name="de Vazeille A.R."/>
            <person name="Buell C.R."/>
            <person name="Ying K."/>
            <person name="Li Y."/>
            <person name="Lu T."/>
            <person name="Huang Y."/>
            <person name="Zhao Q."/>
            <person name="Feng Q."/>
            <person name="Zhang L."/>
            <person name="Zhu J."/>
            <person name="Weng Q."/>
            <person name="Mu J."/>
            <person name="Lu Y."/>
            <person name="Fan D."/>
            <person name="Liu Y."/>
            <person name="Guan J."/>
            <person name="Zhang Y."/>
            <person name="Yu S."/>
            <person name="Liu X."/>
            <person name="Zhang Y."/>
            <person name="Hong G."/>
            <person name="Han B."/>
            <person name="Choisne N."/>
            <person name="Demange N."/>
            <person name="Orjeda G."/>
            <person name="Samain S."/>
            <person name="Cattolico L."/>
            <person name="Pelletier E."/>
            <person name="Couloux A."/>
            <person name="Segurens B."/>
            <person name="Wincker P."/>
            <person name="D'Hont A."/>
            <person name="Scarpelli C."/>
            <person name="Weissenbach J."/>
            <person name="Salanoubat M."/>
            <person name="Quetier F."/>
            <person name="Yu Y."/>
            <person name="Kim H.R."/>
            <person name="Rambo T."/>
            <person name="Currie J."/>
            <person name="Collura K."/>
            <person name="Luo M."/>
            <person name="Yang T."/>
            <person name="Ammiraju J.S.S."/>
            <person name="Engler F."/>
            <person name="Soderlund C."/>
            <person name="Wing R.A."/>
            <person name="Palmer L.E."/>
            <person name="de la Bastide M."/>
            <person name="Spiegel L."/>
            <person name="Nascimento L."/>
            <person name="Zutavern T."/>
            <person name="O'Shaughnessy A."/>
            <person name="Dike S."/>
            <person name="Dedhia N."/>
            <person name="Preston R."/>
            <person name="Balija V."/>
            <person name="McCombie W.R."/>
            <person name="Chow T."/>
            <person name="Chen H."/>
            <person name="Chung M."/>
            <person name="Chen C."/>
            <person name="Shaw J."/>
            <person name="Wu H."/>
            <person name="Hsiao K."/>
            <person name="Chao Y."/>
            <person name="Chu M."/>
            <person name="Cheng C."/>
            <person name="Hour A."/>
            <person name="Lee P."/>
            <person name="Lin S."/>
            <person name="Lin Y."/>
            <person name="Liou J."/>
            <person name="Liu S."/>
            <person name="Hsing Y."/>
            <person name="Raghuvanshi S."/>
            <person name="Mohanty A."/>
            <person name="Bharti A.K."/>
            <person name="Gaur A."/>
            <person name="Gupta V."/>
            <person name="Kumar D."/>
            <person name="Ravi V."/>
            <person name="Vij S."/>
            <person name="Kapur A."/>
            <person name="Khurana P."/>
            <person name="Khurana P."/>
            <person name="Khurana J.P."/>
            <person name="Tyagi A.K."/>
            <person name="Gaikwad K."/>
            <person name="Singh A."/>
            <person name="Dalal V."/>
            <person name="Srivastava S."/>
            <person name="Dixit A."/>
            <person name="Pal A.K."/>
            <person name="Ghazi I.A."/>
            <person name="Yadav M."/>
            <person name="Pandit A."/>
            <person name="Bhargava A."/>
            <person name="Sureshbabu K."/>
            <person name="Batra K."/>
            <person name="Sharma T.R."/>
            <person name="Mohapatra T."/>
            <person name="Singh N.K."/>
            <person name="Messing J."/>
            <person name="Nelson A.B."/>
            <person name="Fuks G."/>
            <person name="Kavchok S."/>
            <person name="Keizer G."/>
            <person name="Linton E."/>
            <person name="Llaca V."/>
            <person name="Song R."/>
            <person name="Tanyolac B."/>
            <person name="Young S."/>
            <person name="Ho-Il K."/>
            <person name="Hahn J.H."/>
            <person name="Sangsakoo G."/>
            <person name="Vanavichit A."/>
            <person name="de Mattos Luiz.A.T."/>
            <person name="Zimmer P.D."/>
            <person name="Malone G."/>
            <person name="Dellagostin O."/>
            <person name="de Oliveira A.C."/>
            <person name="Bevan M."/>
            <person name="Bancroft I."/>
            <person name="Minx P."/>
            <person name="Cordum H."/>
            <person name="Wilson R."/>
            <person name="Cheng Z."/>
            <person name="Jin W."/>
            <person name="Jiang J."/>
            <person name="Leong S.A."/>
            <person name="Iwama H."/>
            <person name="Gojobori T."/>
            <person name="Itoh T."/>
            <person name="Niimura Y."/>
            <person name="Fujii Y."/>
            <person name="Habara T."/>
            <person name="Sakai H."/>
            <person name="Sato Y."/>
            <person name="Wilson G."/>
            <person name="Kumar K."/>
            <person name="McCouch S."/>
            <person name="Juretic N."/>
            <person name="Hoen D."/>
            <person name="Wright S."/>
            <person name="Bruskiewich R."/>
            <person name="Bureau T."/>
            <person name="Miyao A."/>
            <person name="Hirochika H."/>
            <person name="Nishikawa T."/>
            <person name="Kadowaki K."/>
            <person name="Sugiura M."/>
            <person name="Burr B."/>
            <person name="Sasaki T."/>
        </authorList>
    </citation>
    <scope>NUCLEOTIDE SEQUENCE [LARGE SCALE GENOMIC DNA]</scope>
    <source>
        <strain evidence="2">cv. Nipponbare</strain>
    </source>
</reference>
<reference evidence="1 2" key="2">
    <citation type="journal article" date="2013" name="Plant Cell Physiol.">
        <title>Rice Annotation Project Database (RAP-DB): an integrative and interactive database for rice genomics.</title>
        <authorList>
            <person name="Sakai H."/>
            <person name="Lee S.S."/>
            <person name="Tanaka T."/>
            <person name="Numa H."/>
            <person name="Kim J."/>
            <person name="Kawahara Y."/>
            <person name="Wakimoto H."/>
            <person name="Yang C.C."/>
            <person name="Iwamoto M."/>
            <person name="Abe T."/>
            <person name="Yamada Y."/>
            <person name="Muto A."/>
            <person name="Inokuchi H."/>
            <person name="Ikemura T."/>
            <person name="Matsumoto T."/>
            <person name="Sasaki T."/>
            <person name="Itoh T."/>
        </authorList>
    </citation>
    <scope>NUCLEOTIDE SEQUENCE [LARGE SCALE GENOMIC DNA]</scope>
    <source>
        <strain evidence="2">cv. Nipponbare</strain>
    </source>
</reference>
<dbReference type="AlphaFoldDB" id="A0A0P0W7Z5"/>
<keyword evidence="2" id="KW-1185">Reference proteome</keyword>
<name>A0A0P0W7Z5_ORYSJ</name>
<dbReference type="SUPFAM" id="SSF52467">
    <property type="entry name" value="DHS-like NAD/FAD-binding domain"/>
    <property type="match status" value="1"/>
</dbReference>